<dbReference type="SUPFAM" id="SSF52833">
    <property type="entry name" value="Thioredoxin-like"/>
    <property type="match status" value="1"/>
</dbReference>
<name>A0A4R3Z214_9GAMM</name>
<dbReference type="PANTHER" id="PTHR44051">
    <property type="entry name" value="GLUTATHIONE S-TRANSFERASE-RELATED"/>
    <property type="match status" value="1"/>
</dbReference>
<protein>
    <submittedName>
        <fullName evidence="3">GST-like protein</fullName>
    </submittedName>
</protein>
<accession>A0A4R3Z214</accession>
<dbReference type="PANTHER" id="PTHR44051:SF8">
    <property type="entry name" value="GLUTATHIONE S-TRANSFERASE GSTA"/>
    <property type="match status" value="1"/>
</dbReference>
<sequence>MTLSIQLGHFCGAMMMSYTLYGYRGSGSAAVEMALNAAGLAYTVVETASWATDSDRVALKQVNPLQQIPTLVFPDGAVMTESAAMLIHLGLCHTESGIVPVEPARRAQVLRGLVFLAANCYSAVGIIDYPERWLTADDDALKRLKEGTTGRLHYHWQMFADTFSGWPFLTGDQPGALDFLAVVVSRWSGTRAFLAEKRPQFSQLLQRIAQHPRAASVLARHEMC</sequence>
<feature type="domain" description="GST N-terminal" evidence="1">
    <location>
        <begin position="16"/>
        <end position="97"/>
    </location>
</feature>
<dbReference type="Gene3D" id="3.40.30.10">
    <property type="entry name" value="Glutaredoxin"/>
    <property type="match status" value="1"/>
</dbReference>
<dbReference type="InterPro" id="IPR010987">
    <property type="entry name" value="Glutathione-S-Trfase_C-like"/>
</dbReference>
<dbReference type="SUPFAM" id="SSF47616">
    <property type="entry name" value="GST C-terminal domain-like"/>
    <property type="match status" value="1"/>
</dbReference>
<gene>
    <name evidence="3" type="ORF">EDC52_103380</name>
</gene>
<evidence type="ECO:0000259" key="2">
    <source>
        <dbReference type="PROSITE" id="PS50405"/>
    </source>
</evidence>
<keyword evidence="4" id="KW-1185">Reference proteome</keyword>
<evidence type="ECO:0000313" key="4">
    <source>
        <dbReference type="Proteomes" id="UP000295719"/>
    </source>
</evidence>
<reference evidence="3 4" key="1">
    <citation type="submission" date="2019-03" db="EMBL/GenBank/DDBJ databases">
        <title>Genomic Encyclopedia of Type Strains, Phase IV (KMG-IV): sequencing the most valuable type-strain genomes for metagenomic binning, comparative biology and taxonomic classification.</title>
        <authorList>
            <person name="Goeker M."/>
        </authorList>
    </citation>
    <scope>NUCLEOTIDE SEQUENCE [LARGE SCALE GENOMIC DNA]</scope>
    <source>
        <strain evidence="3 4">DSM 19580</strain>
    </source>
</reference>
<dbReference type="CDD" id="cd03057">
    <property type="entry name" value="GST_N_Beta"/>
    <property type="match status" value="1"/>
</dbReference>
<proteinExistence type="predicted"/>
<dbReference type="Gene3D" id="1.20.1050.10">
    <property type="match status" value="1"/>
</dbReference>
<evidence type="ECO:0000313" key="3">
    <source>
        <dbReference type="EMBL" id="TCV98288.1"/>
    </source>
</evidence>
<dbReference type="EMBL" id="SMCR01000003">
    <property type="protein sequence ID" value="TCV98288.1"/>
    <property type="molecule type" value="Genomic_DNA"/>
</dbReference>
<dbReference type="InterPro" id="IPR036282">
    <property type="entry name" value="Glutathione-S-Trfase_C_sf"/>
</dbReference>
<comment type="caution">
    <text evidence="3">The sequence shown here is derived from an EMBL/GenBank/DDBJ whole genome shotgun (WGS) entry which is preliminary data.</text>
</comment>
<dbReference type="InterPro" id="IPR036249">
    <property type="entry name" value="Thioredoxin-like_sf"/>
</dbReference>
<feature type="domain" description="GST C-terminal" evidence="2">
    <location>
        <begin position="102"/>
        <end position="224"/>
    </location>
</feature>
<dbReference type="Pfam" id="PF13409">
    <property type="entry name" value="GST_N_2"/>
    <property type="match status" value="1"/>
</dbReference>
<dbReference type="InterPro" id="IPR004045">
    <property type="entry name" value="Glutathione_S-Trfase_N"/>
</dbReference>
<organism evidence="3 4">
    <name type="scientific">Biostraticola tofi</name>
    <dbReference type="NCBI Taxonomy" id="466109"/>
    <lineage>
        <taxon>Bacteria</taxon>
        <taxon>Pseudomonadati</taxon>
        <taxon>Pseudomonadota</taxon>
        <taxon>Gammaproteobacteria</taxon>
        <taxon>Enterobacterales</taxon>
        <taxon>Bruguierivoracaceae</taxon>
        <taxon>Biostraticola</taxon>
    </lineage>
</organism>
<dbReference type="AlphaFoldDB" id="A0A4R3Z214"/>
<dbReference type="PROSITE" id="PS50404">
    <property type="entry name" value="GST_NTER"/>
    <property type="match status" value="1"/>
</dbReference>
<dbReference type="PROSITE" id="PS50405">
    <property type="entry name" value="GST_CTER"/>
    <property type="match status" value="1"/>
</dbReference>
<dbReference type="Proteomes" id="UP000295719">
    <property type="component" value="Unassembled WGS sequence"/>
</dbReference>
<evidence type="ECO:0000259" key="1">
    <source>
        <dbReference type="PROSITE" id="PS50404"/>
    </source>
</evidence>
<dbReference type="CDD" id="cd03188">
    <property type="entry name" value="GST_C_Beta"/>
    <property type="match status" value="1"/>
</dbReference>